<reference evidence="2 3" key="1">
    <citation type="journal article" date="2018" name="Front. Microbiol.">
        <title>Prospects for Fungal Bioremediation of Acidic Radioactive Waste Sites: Characterization and Genome Sequence of Rhodotorula taiwanensis MD1149.</title>
        <authorList>
            <person name="Tkavc R."/>
            <person name="Matrosova V.Y."/>
            <person name="Grichenko O.E."/>
            <person name="Gostincar C."/>
            <person name="Volpe R.P."/>
            <person name="Klimenkova P."/>
            <person name="Gaidamakova E.K."/>
            <person name="Zhou C.E."/>
            <person name="Stewart B.J."/>
            <person name="Lyman M.G."/>
            <person name="Malfatti S.A."/>
            <person name="Rubinfeld B."/>
            <person name="Courtot M."/>
            <person name="Singh J."/>
            <person name="Dalgard C.L."/>
            <person name="Hamilton T."/>
            <person name="Frey K.G."/>
            <person name="Gunde-Cimerman N."/>
            <person name="Dugan L."/>
            <person name="Daly M.J."/>
        </authorList>
    </citation>
    <scope>NUCLEOTIDE SEQUENCE [LARGE SCALE GENOMIC DNA]</scope>
    <source>
        <strain evidence="2 3">MD1149</strain>
    </source>
</reference>
<feature type="compositionally biased region" description="Basic and acidic residues" evidence="1">
    <location>
        <begin position="155"/>
        <end position="176"/>
    </location>
</feature>
<feature type="region of interest" description="Disordered" evidence="1">
    <location>
        <begin position="111"/>
        <end position="227"/>
    </location>
</feature>
<evidence type="ECO:0008006" key="4">
    <source>
        <dbReference type="Google" id="ProtNLM"/>
    </source>
</evidence>
<organism evidence="2 3">
    <name type="scientific">Rhodotorula taiwanensis</name>
    <dbReference type="NCBI Taxonomy" id="741276"/>
    <lineage>
        <taxon>Eukaryota</taxon>
        <taxon>Fungi</taxon>
        <taxon>Dikarya</taxon>
        <taxon>Basidiomycota</taxon>
        <taxon>Pucciniomycotina</taxon>
        <taxon>Microbotryomycetes</taxon>
        <taxon>Sporidiobolales</taxon>
        <taxon>Sporidiobolaceae</taxon>
        <taxon>Rhodotorula</taxon>
    </lineage>
</organism>
<proteinExistence type="predicted"/>
<evidence type="ECO:0000313" key="2">
    <source>
        <dbReference type="EMBL" id="POY74030.1"/>
    </source>
</evidence>
<protein>
    <recommendedName>
        <fullName evidence="4">Zinc finger GRF-type domain-containing protein</fullName>
    </recommendedName>
</protein>
<gene>
    <name evidence="2" type="ORF">BMF94_2842</name>
</gene>
<sequence length="259" mass="28149">MDGELPRLDLTGRPLRRRVSSYARYGCIGPGGAIYCYHDTWPRRPAALQRCTNDINGNFGRYYWVCSHPTEDCRSFAWDDYIRPGQNRFHGGANFLGGPAHHERDNRNDHYAAHLFGGDGGDGGGGGGRALHEAGGGDRLDGQVVVEQGGSPAREGTRRHWQDHSPVKPKPYDKPKPVARNAPPTPSGSSPAGSPGKGKDWHSTPKKRGGGPPRGEPRDSSSSGIEAVLDYCDSLERAGVRPDNEYELSRLLNELLDAA</sequence>
<evidence type="ECO:0000256" key="1">
    <source>
        <dbReference type="SAM" id="MobiDB-lite"/>
    </source>
</evidence>
<evidence type="ECO:0000313" key="3">
    <source>
        <dbReference type="Proteomes" id="UP000237144"/>
    </source>
</evidence>
<feature type="compositionally biased region" description="Gly residues" evidence="1">
    <location>
        <begin position="117"/>
        <end position="129"/>
    </location>
</feature>
<name>A0A2S5BB86_9BASI</name>
<feature type="compositionally biased region" description="Basic and acidic residues" evidence="1">
    <location>
        <begin position="130"/>
        <end position="141"/>
    </location>
</feature>
<comment type="caution">
    <text evidence="2">The sequence shown here is derived from an EMBL/GenBank/DDBJ whole genome shotgun (WGS) entry which is preliminary data.</text>
</comment>
<accession>A0A2S5BB86</accession>
<dbReference type="AlphaFoldDB" id="A0A2S5BB86"/>
<dbReference type="EMBL" id="PJQD01000029">
    <property type="protein sequence ID" value="POY74030.1"/>
    <property type="molecule type" value="Genomic_DNA"/>
</dbReference>
<keyword evidence="3" id="KW-1185">Reference proteome</keyword>
<dbReference type="Proteomes" id="UP000237144">
    <property type="component" value="Unassembled WGS sequence"/>
</dbReference>